<name>A0AAV4HNZ3_9GAST</name>
<dbReference type="Proteomes" id="UP000762676">
    <property type="component" value="Unassembled WGS sequence"/>
</dbReference>
<feature type="signal peptide" evidence="1">
    <location>
        <begin position="1"/>
        <end position="26"/>
    </location>
</feature>
<gene>
    <name evidence="2" type="ORF">ElyMa_002780500</name>
</gene>
<dbReference type="EMBL" id="BMAT01005728">
    <property type="protein sequence ID" value="GFR98911.1"/>
    <property type="molecule type" value="Genomic_DNA"/>
</dbReference>
<evidence type="ECO:0000313" key="3">
    <source>
        <dbReference type="Proteomes" id="UP000762676"/>
    </source>
</evidence>
<evidence type="ECO:0000313" key="2">
    <source>
        <dbReference type="EMBL" id="GFR98911.1"/>
    </source>
</evidence>
<sequence length="229" mass="25259">MPYQSPGLVRLLFSAICSAVLVTVSAKTPATLSPDHVIRAGNPLEIYCQADLAALPPEYQKIKDLRIQRRPVTSKLNYPYSITVFNEQGNKPSVPDGRDWDIEISGEQRPFVSTSRTMTIKLTLDDVIAGDAGIYQCEVNYGLNGTIVSHAGQQEIPLQGSSHHLHPFFKNSIGVTCFPTEEIVASLSSGKHSTFGSRGLRDQIFVGQVGNWSLRKDVHTFPCRNQDFV</sequence>
<keyword evidence="3" id="KW-1185">Reference proteome</keyword>
<dbReference type="InterPro" id="IPR013783">
    <property type="entry name" value="Ig-like_fold"/>
</dbReference>
<protein>
    <recommendedName>
        <fullName evidence="4">Ig-like domain-containing protein</fullName>
    </recommendedName>
</protein>
<dbReference type="SUPFAM" id="SSF48726">
    <property type="entry name" value="Immunoglobulin"/>
    <property type="match status" value="1"/>
</dbReference>
<feature type="chain" id="PRO_5043831276" description="Ig-like domain-containing protein" evidence="1">
    <location>
        <begin position="27"/>
        <end position="229"/>
    </location>
</feature>
<accession>A0AAV4HNZ3</accession>
<evidence type="ECO:0008006" key="4">
    <source>
        <dbReference type="Google" id="ProtNLM"/>
    </source>
</evidence>
<comment type="caution">
    <text evidence="2">The sequence shown here is derived from an EMBL/GenBank/DDBJ whole genome shotgun (WGS) entry which is preliminary data.</text>
</comment>
<keyword evidence="1" id="KW-0732">Signal</keyword>
<reference evidence="2 3" key="1">
    <citation type="journal article" date="2021" name="Elife">
        <title>Chloroplast acquisition without the gene transfer in kleptoplastic sea slugs, Plakobranchus ocellatus.</title>
        <authorList>
            <person name="Maeda T."/>
            <person name="Takahashi S."/>
            <person name="Yoshida T."/>
            <person name="Shimamura S."/>
            <person name="Takaki Y."/>
            <person name="Nagai Y."/>
            <person name="Toyoda A."/>
            <person name="Suzuki Y."/>
            <person name="Arimoto A."/>
            <person name="Ishii H."/>
            <person name="Satoh N."/>
            <person name="Nishiyama T."/>
            <person name="Hasebe M."/>
            <person name="Maruyama T."/>
            <person name="Minagawa J."/>
            <person name="Obokata J."/>
            <person name="Shigenobu S."/>
        </authorList>
    </citation>
    <scope>NUCLEOTIDE SEQUENCE [LARGE SCALE GENOMIC DNA]</scope>
</reference>
<dbReference type="Gene3D" id="2.60.40.10">
    <property type="entry name" value="Immunoglobulins"/>
    <property type="match status" value="1"/>
</dbReference>
<evidence type="ECO:0000256" key="1">
    <source>
        <dbReference type="SAM" id="SignalP"/>
    </source>
</evidence>
<organism evidence="2 3">
    <name type="scientific">Elysia marginata</name>
    <dbReference type="NCBI Taxonomy" id="1093978"/>
    <lineage>
        <taxon>Eukaryota</taxon>
        <taxon>Metazoa</taxon>
        <taxon>Spiralia</taxon>
        <taxon>Lophotrochozoa</taxon>
        <taxon>Mollusca</taxon>
        <taxon>Gastropoda</taxon>
        <taxon>Heterobranchia</taxon>
        <taxon>Euthyneura</taxon>
        <taxon>Panpulmonata</taxon>
        <taxon>Sacoglossa</taxon>
        <taxon>Placobranchoidea</taxon>
        <taxon>Plakobranchidae</taxon>
        <taxon>Elysia</taxon>
    </lineage>
</organism>
<proteinExistence type="predicted"/>
<dbReference type="AlphaFoldDB" id="A0AAV4HNZ3"/>
<dbReference type="InterPro" id="IPR036179">
    <property type="entry name" value="Ig-like_dom_sf"/>
</dbReference>